<dbReference type="Proteomes" id="UP000279236">
    <property type="component" value="Unassembled WGS sequence"/>
</dbReference>
<reference evidence="2 3" key="1">
    <citation type="submission" date="2018-11" db="EMBL/GenBank/DDBJ databases">
        <title>Genome sequence of Apiotrichum porosum DSM 27194.</title>
        <authorList>
            <person name="Aliyu H."/>
            <person name="Gorte O."/>
            <person name="Ochsenreither K."/>
        </authorList>
    </citation>
    <scope>NUCLEOTIDE SEQUENCE [LARGE SCALE GENOMIC DNA]</scope>
    <source>
        <strain evidence="2 3">DSM 27194</strain>
    </source>
</reference>
<sequence>MTAYPTLPATTLASLAVRAPENPDDHHRFSSKKKIYLSQALQGLLDVPRVPPGTNSNEYPRQNHGSLTQHATRGYNNIKPLISQALWPAGDRPFTVSEAPTIPPTAPTPVRWGFPAPSLENVTTLDLVLKPLPLNGDTVAALSTMFQPAGLGTQTMAVRAATFVSLSRLLWKEQDASVQTRLAEQWTSNSSVTRNTSLCLVLNQVLRPAGHFKTGHDNRTATDAVEWYSNQTKQVKDEWRHAFAANARNLGSGINPQQFAPPRPLPPSTKTSFYNKMEGLTFAAGEEDDGGVQRLHDLLAGIPQVKGKGSGGRWLPLNVVWNPKPHEVGLPYPPGSGHEEQHAALVEAMAHYLARVNCGPQKFFTSEKEATRQAADFARYALQPLGVNQLHYIWFAQCVPFTLGYLRKTGISATIVDDTTPGFRIYAKALQGRPIDEVIAELVAAGMMGVVGSGEGKPKKPSAQRNWQSGSSVATALLCPCTRPPPMAGHTFLGCRRSRKPCGRSLFRRTALSSSDIENAWNSPPIRRGPDPHATPMVLATVLKKTMSTATSRPIAWSVCQGLAELQG</sequence>
<accession>A0A427XZA0</accession>
<dbReference type="AlphaFoldDB" id="A0A427XZA0"/>
<feature type="region of interest" description="Disordered" evidence="1">
    <location>
        <begin position="47"/>
        <end position="68"/>
    </location>
</feature>
<keyword evidence="3" id="KW-1185">Reference proteome</keyword>
<evidence type="ECO:0000256" key="1">
    <source>
        <dbReference type="SAM" id="MobiDB-lite"/>
    </source>
</evidence>
<dbReference type="EMBL" id="RSCE01000003">
    <property type="protein sequence ID" value="RSH84151.1"/>
    <property type="molecule type" value="Genomic_DNA"/>
</dbReference>
<dbReference type="RefSeq" id="XP_028477599.1">
    <property type="nucleotide sequence ID" value="XM_028621147.1"/>
</dbReference>
<organism evidence="2 3">
    <name type="scientific">Apiotrichum porosum</name>
    <dbReference type="NCBI Taxonomy" id="105984"/>
    <lineage>
        <taxon>Eukaryota</taxon>
        <taxon>Fungi</taxon>
        <taxon>Dikarya</taxon>
        <taxon>Basidiomycota</taxon>
        <taxon>Agaricomycotina</taxon>
        <taxon>Tremellomycetes</taxon>
        <taxon>Trichosporonales</taxon>
        <taxon>Trichosporonaceae</taxon>
        <taxon>Apiotrichum</taxon>
    </lineage>
</organism>
<evidence type="ECO:0000313" key="2">
    <source>
        <dbReference type="EMBL" id="RSH84151.1"/>
    </source>
</evidence>
<feature type="compositionally biased region" description="Polar residues" evidence="1">
    <location>
        <begin position="53"/>
        <end position="68"/>
    </location>
</feature>
<protein>
    <submittedName>
        <fullName evidence="2">Uncharacterized protein</fullName>
    </submittedName>
</protein>
<gene>
    <name evidence="2" type="ORF">EHS24_005654</name>
</gene>
<name>A0A427XZA0_9TREE</name>
<dbReference type="GeneID" id="39590197"/>
<proteinExistence type="predicted"/>
<comment type="caution">
    <text evidence="2">The sequence shown here is derived from an EMBL/GenBank/DDBJ whole genome shotgun (WGS) entry which is preliminary data.</text>
</comment>
<evidence type="ECO:0000313" key="3">
    <source>
        <dbReference type="Proteomes" id="UP000279236"/>
    </source>
</evidence>